<dbReference type="AlphaFoldDB" id="A0A9D4JK45"/>
<protein>
    <submittedName>
        <fullName evidence="1">Uncharacterized protein</fullName>
    </submittedName>
</protein>
<reference evidence="1" key="1">
    <citation type="journal article" date="2019" name="bioRxiv">
        <title>The Genome of the Zebra Mussel, Dreissena polymorpha: A Resource for Invasive Species Research.</title>
        <authorList>
            <person name="McCartney M.A."/>
            <person name="Auch B."/>
            <person name="Kono T."/>
            <person name="Mallez S."/>
            <person name="Zhang Y."/>
            <person name="Obille A."/>
            <person name="Becker A."/>
            <person name="Abrahante J.E."/>
            <person name="Garbe J."/>
            <person name="Badalamenti J.P."/>
            <person name="Herman A."/>
            <person name="Mangelson H."/>
            <person name="Liachko I."/>
            <person name="Sullivan S."/>
            <person name="Sone E.D."/>
            <person name="Koren S."/>
            <person name="Silverstein K.A.T."/>
            <person name="Beckman K.B."/>
            <person name="Gohl D.M."/>
        </authorList>
    </citation>
    <scope>NUCLEOTIDE SEQUENCE</scope>
    <source>
        <strain evidence="1">Duluth1</strain>
        <tissue evidence="1">Whole animal</tissue>
    </source>
</reference>
<proteinExistence type="predicted"/>
<sequence>MKAGQYQVNVTSSQATTWDYTVSSMPTGSNQIKATTRLSKNSIDFKGAPTDMPVVYADITKGHAPVTSVDVFALVEGTSGQLCNLTLKDNGQGICKTIISSFAKSQIQL</sequence>
<evidence type="ECO:0000313" key="2">
    <source>
        <dbReference type="Proteomes" id="UP000828390"/>
    </source>
</evidence>
<dbReference type="Proteomes" id="UP000828390">
    <property type="component" value="Unassembled WGS sequence"/>
</dbReference>
<reference evidence="1" key="2">
    <citation type="submission" date="2020-11" db="EMBL/GenBank/DDBJ databases">
        <authorList>
            <person name="McCartney M.A."/>
            <person name="Auch B."/>
            <person name="Kono T."/>
            <person name="Mallez S."/>
            <person name="Becker A."/>
            <person name="Gohl D.M."/>
            <person name="Silverstein K.A.T."/>
            <person name="Koren S."/>
            <person name="Bechman K.B."/>
            <person name="Herman A."/>
            <person name="Abrahante J.E."/>
            <person name="Garbe J."/>
        </authorList>
    </citation>
    <scope>NUCLEOTIDE SEQUENCE</scope>
    <source>
        <strain evidence="1">Duluth1</strain>
        <tissue evidence="1">Whole animal</tissue>
    </source>
</reference>
<accession>A0A9D4JK45</accession>
<dbReference type="EMBL" id="JAIWYP010000006">
    <property type="protein sequence ID" value="KAH3810352.1"/>
    <property type="molecule type" value="Genomic_DNA"/>
</dbReference>
<evidence type="ECO:0000313" key="1">
    <source>
        <dbReference type="EMBL" id="KAH3810352.1"/>
    </source>
</evidence>
<organism evidence="1 2">
    <name type="scientific">Dreissena polymorpha</name>
    <name type="common">Zebra mussel</name>
    <name type="synonym">Mytilus polymorpha</name>
    <dbReference type="NCBI Taxonomy" id="45954"/>
    <lineage>
        <taxon>Eukaryota</taxon>
        <taxon>Metazoa</taxon>
        <taxon>Spiralia</taxon>
        <taxon>Lophotrochozoa</taxon>
        <taxon>Mollusca</taxon>
        <taxon>Bivalvia</taxon>
        <taxon>Autobranchia</taxon>
        <taxon>Heteroconchia</taxon>
        <taxon>Euheterodonta</taxon>
        <taxon>Imparidentia</taxon>
        <taxon>Neoheterodontei</taxon>
        <taxon>Myida</taxon>
        <taxon>Dreissenoidea</taxon>
        <taxon>Dreissenidae</taxon>
        <taxon>Dreissena</taxon>
    </lineage>
</organism>
<keyword evidence="2" id="KW-1185">Reference proteome</keyword>
<name>A0A9D4JK45_DREPO</name>
<comment type="caution">
    <text evidence="1">The sequence shown here is derived from an EMBL/GenBank/DDBJ whole genome shotgun (WGS) entry which is preliminary data.</text>
</comment>
<gene>
    <name evidence="1" type="ORF">DPMN_138743</name>
</gene>